<comment type="caution">
    <text evidence="1">The sequence shown here is derived from an EMBL/GenBank/DDBJ whole genome shotgun (WGS) entry which is preliminary data.</text>
</comment>
<name>A0A931B613_9ACTN</name>
<protein>
    <submittedName>
        <fullName evidence="1">SPW_0924 family protein</fullName>
    </submittedName>
</protein>
<dbReference type="AlphaFoldDB" id="A0A931B613"/>
<sequence>MRALIAAVVGAVLALVVAFLAVPLADQNGPTTAKPLMSSAPAHP</sequence>
<gene>
    <name evidence="1" type="ORF">I2501_23075</name>
</gene>
<accession>A0A931B613</accession>
<reference evidence="1" key="1">
    <citation type="submission" date="2020-11" db="EMBL/GenBank/DDBJ databases">
        <title>Isolation and identification of active actinomycetes.</title>
        <authorList>
            <person name="Yu B."/>
        </authorList>
    </citation>
    <scope>NUCLEOTIDE SEQUENCE</scope>
    <source>
        <strain evidence="1">NEAU-YB345</strain>
    </source>
</reference>
<evidence type="ECO:0000313" key="1">
    <source>
        <dbReference type="EMBL" id="MBF9070903.1"/>
    </source>
</evidence>
<dbReference type="InterPro" id="IPR048001">
    <property type="entry name" value="SPW_0924-like"/>
</dbReference>
<proteinExistence type="predicted"/>
<dbReference type="NCBIfam" id="NF033490">
    <property type="entry name" value="small_SPW0924"/>
    <property type="match status" value="1"/>
</dbReference>
<dbReference type="RefSeq" id="WP_196196087.1">
    <property type="nucleotide sequence ID" value="NZ_JADPRT010000010.1"/>
</dbReference>
<dbReference type="EMBL" id="JADPRT010000010">
    <property type="protein sequence ID" value="MBF9070903.1"/>
    <property type="molecule type" value="Genomic_DNA"/>
</dbReference>
<organism evidence="1 2">
    <name type="scientific">Streptacidiphilus fuscans</name>
    <dbReference type="NCBI Taxonomy" id="2789292"/>
    <lineage>
        <taxon>Bacteria</taxon>
        <taxon>Bacillati</taxon>
        <taxon>Actinomycetota</taxon>
        <taxon>Actinomycetes</taxon>
        <taxon>Kitasatosporales</taxon>
        <taxon>Streptomycetaceae</taxon>
        <taxon>Streptacidiphilus</taxon>
    </lineage>
</organism>
<evidence type="ECO:0000313" key="2">
    <source>
        <dbReference type="Proteomes" id="UP000657385"/>
    </source>
</evidence>
<keyword evidence="2" id="KW-1185">Reference proteome</keyword>
<dbReference type="Proteomes" id="UP000657385">
    <property type="component" value="Unassembled WGS sequence"/>
</dbReference>